<dbReference type="AlphaFoldDB" id="A0A9D9N509"/>
<name>A0A9D9N509_9BACT</name>
<sequence>MGTKVTTVINPTYQAIAPFIASIPDIFHRTGNTIYKERNEIKVMKTGDLTVNVKQYKKPIFINRLIYSFLRPSKAERAYKYALKISKIGIATPTPIAYIIINKNGLISLSYLITVQSDLKRNFYEFGKGGIEERKKIIQDLAVFTADMHQKGVYHKDFSPGNILFDTTPDGHTQFSIVDINRMQFGEVSIKKGCENFARLWGKKDMFELLAQSYAKERKADPKKCIEWTLNAREKFWKNRKHDFYEYE</sequence>
<dbReference type="GO" id="GO:0004672">
    <property type="term" value="F:protein kinase activity"/>
    <property type="evidence" value="ECO:0007669"/>
    <property type="project" value="InterPro"/>
</dbReference>
<dbReference type="Pfam" id="PF06293">
    <property type="entry name" value="Kdo"/>
    <property type="match status" value="1"/>
</dbReference>
<evidence type="ECO:0000313" key="1">
    <source>
        <dbReference type="EMBL" id="MBO8460430.1"/>
    </source>
</evidence>
<reference evidence="1" key="2">
    <citation type="journal article" date="2021" name="PeerJ">
        <title>Extensive microbial diversity within the chicken gut microbiome revealed by metagenomics and culture.</title>
        <authorList>
            <person name="Gilroy R."/>
            <person name="Ravi A."/>
            <person name="Getino M."/>
            <person name="Pursley I."/>
            <person name="Horton D.L."/>
            <person name="Alikhan N.F."/>
            <person name="Baker D."/>
            <person name="Gharbi K."/>
            <person name="Hall N."/>
            <person name="Watson M."/>
            <person name="Adriaenssens E.M."/>
            <person name="Foster-Nyarko E."/>
            <person name="Jarju S."/>
            <person name="Secka A."/>
            <person name="Antonio M."/>
            <person name="Oren A."/>
            <person name="Chaudhuri R.R."/>
            <person name="La Ragione R."/>
            <person name="Hildebrand F."/>
            <person name="Pallen M.J."/>
        </authorList>
    </citation>
    <scope>NUCLEOTIDE SEQUENCE</scope>
    <source>
        <strain evidence="1">G3-3990</strain>
    </source>
</reference>
<gene>
    <name evidence="1" type="ORF">IAA73_08880</name>
</gene>
<proteinExistence type="predicted"/>
<dbReference type="EMBL" id="JADIMG010000084">
    <property type="protein sequence ID" value="MBO8460430.1"/>
    <property type="molecule type" value="Genomic_DNA"/>
</dbReference>
<protein>
    <submittedName>
        <fullName evidence="1">Tyrosine protein kinase</fullName>
    </submittedName>
</protein>
<dbReference type="Proteomes" id="UP000823641">
    <property type="component" value="Unassembled WGS sequence"/>
</dbReference>
<keyword evidence="1" id="KW-0418">Kinase</keyword>
<dbReference type="PROSITE" id="PS00109">
    <property type="entry name" value="PROTEIN_KINASE_TYR"/>
    <property type="match status" value="1"/>
</dbReference>
<organism evidence="1 2">
    <name type="scientific">Candidatus Gallipaludibacter merdavium</name>
    <dbReference type="NCBI Taxonomy" id="2840839"/>
    <lineage>
        <taxon>Bacteria</taxon>
        <taxon>Pseudomonadati</taxon>
        <taxon>Bacteroidota</taxon>
        <taxon>Bacteroidia</taxon>
        <taxon>Bacteroidales</taxon>
        <taxon>Candidatus Gallipaludibacter</taxon>
    </lineage>
</organism>
<dbReference type="Gene3D" id="1.10.510.10">
    <property type="entry name" value="Transferase(Phosphotransferase) domain 1"/>
    <property type="match status" value="1"/>
</dbReference>
<dbReference type="InterPro" id="IPR011009">
    <property type="entry name" value="Kinase-like_dom_sf"/>
</dbReference>
<dbReference type="SUPFAM" id="SSF56112">
    <property type="entry name" value="Protein kinase-like (PK-like)"/>
    <property type="match status" value="1"/>
</dbReference>
<accession>A0A9D9N509</accession>
<dbReference type="InterPro" id="IPR008266">
    <property type="entry name" value="Tyr_kinase_AS"/>
</dbReference>
<reference evidence="1" key="1">
    <citation type="submission" date="2020-10" db="EMBL/GenBank/DDBJ databases">
        <authorList>
            <person name="Gilroy R."/>
        </authorList>
    </citation>
    <scope>NUCLEOTIDE SEQUENCE</scope>
    <source>
        <strain evidence="1">G3-3990</strain>
    </source>
</reference>
<evidence type="ECO:0000313" key="2">
    <source>
        <dbReference type="Proteomes" id="UP000823641"/>
    </source>
</evidence>
<keyword evidence="1" id="KW-0808">Transferase</keyword>
<comment type="caution">
    <text evidence="1">The sequence shown here is derived from an EMBL/GenBank/DDBJ whole genome shotgun (WGS) entry which is preliminary data.</text>
</comment>